<gene>
    <name evidence="10" type="ordered locus">Mar181_2436</name>
</gene>
<evidence type="ECO:0000256" key="1">
    <source>
        <dbReference type="ARBA" id="ARBA00004651"/>
    </source>
</evidence>
<feature type="transmembrane region" description="Helical" evidence="8">
    <location>
        <begin position="150"/>
        <end position="173"/>
    </location>
</feature>
<feature type="transmembrane region" description="Helical" evidence="8">
    <location>
        <begin position="26"/>
        <end position="46"/>
    </location>
</feature>
<dbReference type="AlphaFoldDB" id="F6CWA8"/>
<reference evidence="10 11" key="1">
    <citation type="journal article" date="2012" name="Stand. Genomic Sci.">
        <title>Complete genome sequence of Marinomonas posidonica type strain (IVIA-Po-181(T)).</title>
        <authorList>
            <person name="Lucas-Elio P."/>
            <person name="Goodwin L."/>
            <person name="Woyke T."/>
            <person name="Pitluck S."/>
            <person name="Nolan M."/>
            <person name="Kyrpides N.C."/>
            <person name="Detter J.C."/>
            <person name="Copeland A."/>
            <person name="Lu M."/>
            <person name="Bruce D."/>
            <person name="Detter C."/>
            <person name="Tapia R."/>
            <person name="Han S."/>
            <person name="Land M.L."/>
            <person name="Ivanova N."/>
            <person name="Mikhailova N."/>
            <person name="Johnston A.W."/>
            <person name="Sanchez-Amat A."/>
        </authorList>
    </citation>
    <scope>NUCLEOTIDE SEQUENCE [LARGE SCALE GENOMIC DNA]</scope>
    <source>
        <strain evidence="11">CECT 7376 / NCIMB 14433 / IVIA-Po-181</strain>
    </source>
</reference>
<evidence type="ECO:0000313" key="10">
    <source>
        <dbReference type="EMBL" id="AEF55469.1"/>
    </source>
</evidence>
<feature type="transmembrane region" description="Helical" evidence="8">
    <location>
        <begin position="358"/>
        <end position="374"/>
    </location>
</feature>
<comment type="subcellular location">
    <subcellularLocation>
        <location evidence="1">Cell membrane</location>
        <topology evidence="1">Multi-pass membrane protein</topology>
    </subcellularLocation>
</comment>
<comment type="similarity">
    <text evidence="2">Belongs to the major facilitator superfamily.</text>
</comment>
<evidence type="ECO:0000256" key="2">
    <source>
        <dbReference type="ARBA" id="ARBA00008335"/>
    </source>
</evidence>
<feature type="transmembrane region" description="Helical" evidence="8">
    <location>
        <begin position="66"/>
        <end position="84"/>
    </location>
</feature>
<dbReference type="PANTHER" id="PTHR43271">
    <property type="entry name" value="BLL2771 PROTEIN"/>
    <property type="match status" value="1"/>
</dbReference>
<dbReference type="InterPro" id="IPR020846">
    <property type="entry name" value="MFS_dom"/>
</dbReference>
<evidence type="ECO:0000256" key="4">
    <source>
        <dbReference type="ARBA" id="ARBA00022475"/>
    </source>
</evidence>
<dbReference type="PROSITE" id="PS50850">
    <property type="entry name" value="MFS"/>
    <property type="match status" value="1"/>
</dbReference>
<dbReference type="KEGG" id="mpc:Mar181_2436"/>
<keyword evidence="3" id="KW-0813">Transport</keyword>
<proteinExistence type="inferred from homology"/>
<dbReference type="InterPro" id="IPR036259">
    <property type="entry name" value="MFS_trans_sf"/>
</dbReference>
<feature type="transmembrane region" description="Helical" evidence="8">
    <location>
        <begin position="234"/>
        <end position="254"/>
    </location>
</feature>
<dbReference type="Pfam" id="PF07690">
    <property type="entry name" value="MFS_1"/>
    <property type="match status" value="1"/>
</dbReference>
<evidence type="ECO:0000259" key="9">
    <source>
        <dbReference type="PROSITE" id="PS50850"/>
    </source>
</evidence>
<feature type="transmembrane region" description="Helical" evidence="8">
    <location>
        <begin position="299"/>
        <end position="320"/>
    </location>
</feature>
<organism evidence="10 11">
    <name type="scientific">Marinomonas posidonica (strain CECT 7376 / NCIMB 14433 / IVIA-Po-181)</name>
    <dbReference type="NCBI Taxonomy" id="491952"/>
    <lineage>
        <taxon>Bacteria</taxon>
        <taxon>Pseudomonadati</taxon>
        <taxon>Pseudomonadota</taxon>
        <taxon>Gammaproteobacteria</taxon>
        <taxon>Oceanospirillales</taxon>
        <taxon>Oceanospirillaceae</taxon>
        <taxon>Marinomonas</taxon>
    </lineage>
</organism>
<feature type="transmembrane region" description="Helical" evidence="8">
    <location>
        <begin position="179"/>
        <end position="204"/>
    </location>
</feature>
<keyword evidence="11" id="KW-1185">Reference proteome</keyword>
<evidence type="ECO:0000256" key="6">
    <source>
        <dbReference type="ARBA" id="ARBA00022989"/>
    </source>
</evidence>
<dbReference type="GO" id="GO:0005886">
    <property type="term" value="C:plasma membrane"/>
    <property type="evidence" value="ECO:0007669"/>
    <property type="project" value="UniProtKB-SubCell"/>
</dbReference>
<evidence type="ECO:0000256" key="8">
    <source>
        <dbReference type="SAM" id="Phobius"/>
    </source>
</evidence>
<evidence type="ECO:0000256" key="3">
    <source>
        <dbReference type="ARBA" id="ARBA00022448"/>
    </source>
</evidence>
<name>F6CWA8_MARPP</name>
<feature type="transmembrane region" description="Helical" evidence="8">
    <location>
        <begin position="326"/>
        <end position="346"/>
    </location>
</feature>
<feature type="transmembrane region" description="Helical" evidence="8">
    <location>
        <begin position="121"/>
        <end position="143"/>
    </location>
</feature>
<keyword evidence="7 8" id="KW-0472">Membrane</keyword>
<dbReference type="HOGENOM" id="CLU_001265_19_3_6"/>
<dbReference type="InterPro" id="IPR011701">
    <property type="entry name" value="MFS"/>
</dbReference>
<feature type="domain" description="Major facilitator superfamily (MFS) profile" evidence="9">
    <location>
        <begin position="30"/>
        <end position="413"/>
    </location>
</feature>
<dbReference type="OrthoDB" id="63984at2"/>
<feature type="transmembrane region" description="Helical" evidence="8">
    <location>
        <begin position="380"/>
        <end position="407"/>
    </location>
</feature>
<dbReference type="Proteomes" id="UP000009230">
    <property type="component" value="Chromosome"/>
</dbReference>
<keyword evidence="4" id="KW-1003">Cell membrane</keyword>
<protein>
    <submittedName>
        <fullName evidence="10">Major facilitator superfamily MFS_1</fullName>
    </submittedName>
</protein>
<dbReference type="SUPFAM" id="SSF103473">
    <property type="entry name" value="MFS general substrate transporter"/>
    <property type="match status" value="1"/>
</dbReference>
<evidence type="ECO:0000256" key="7">
    <source>
        <dbReference type="ARBA" id="ARBA00023136"/>
    </source>
</evidence>
<sequence>MSGRIVKSLFSLDWDEVNVIEFGSRLFWRGTFALVIGSFMVFANVYVTQPLLPMIATVFSISPLQASASFTITTLTLGISLLFYGPISDALGRKGIMVFTMVGITLTTACLSLVQQYEQLLALRALQGFFLAGLPAIAVAYLGDEYTPDALMVAVGLYISGNTLGGIGGRLIGGFAGEWLGYSATFSVMAAISLVCLLAFYILLPSSKHFESKPLRVGVILQNIKSHLHNRRLLTCYLIGGFSFFIFINQYSYVTFVLEAEPYHLSPKFVGLLFLTYLAGTLGSAISGKLAKRYAQANILVLGTCIFMLGSLVTLGSSIWMIMTGLLINSFGFFLCHSTASSFVSCHAKHAKASASSLYLVFYYLGASLGGFYLDPFWQISGWTGVIIGSWIILAFVALAGMSLVRLKSSSLSHGMS</sequence>
<dbReference type="Gene3D" id="1.20.1250.20">
    <property type="entry name" value="MFS general substrate transporter like domains"/>
    <property type="match status" value="1"/>
</dbReference>
<feature type="transmembrane region" description="Helical" evidence="8">
    <location>
        <begin position="96"/>
        <end position="115"/>
    </location>
</feature>
<keyword evidence="6 8" id="KW-1133">Transmembrane helix</keyword>
<dbReference type="EMBL" id="CP002771">
    <property type="protein sequence ID" value="AEF55469.1"/>
    <property type="molecule type" value="Genomic_DNA"/>
</dbReference>
<dbReference type="PANTHER" id="PTHR43271:SF1">
    <property type="entry name" value="INNER MEMBRANE TRANSPORT PROTEIN YNFM"/>
    <property type="match status" value="1"/>
</dbReference>
<dbReference type="STRING" id="491952.Mar181_2436"/>
<dbReference type="GO" id="GO:0022857">
    <property type="term" value="F:transmembrane transporter activity"/>
    <property type="evidence" value="ECO:0007669"/>
    <property type="project" value="InterPro"/>
</dbReference>
<feature type="transmembrane region" description="Helical" evidence="8">
    <location>
        <begin position="269"/>
        <end position="287"/>
    </location>
</feature>
<keyword evidence="5 8" id="KW-0812">Transmembrane</keyword>
<dbReference type="CDD" id="cd17324">
    <property type="entry name" value="MFS_NepI_like"/>
    <property type="match status" value="1"/>
</dbReference>
<dbReference type="eggNOG" id="COG2814">
    <property type="taxonomic scope" value="Bacteria"/>
</dbReference>
<accession>F6CWA8</accession>
<evidence type="ECO:0000256" key="5">
    <source>
        <dbReference type="ARBA" id="ARBA00022692"/>
    </source>
</evidence>
<evidence type="ECO:0000313" key="11">
    <source>
        <dbReference type="Proteomes" id="UP000009230"/>
    </source>
</evidence>